<evidence type="ECO:0000256" key="3">
    <source>
        <dbReference type="ARBA" id="ARBA00022729"/>
    </source>
</evidence>
<sequence>MEKVRKLTLAPGLGLLLALLGLAVGCSPLRLLQPQQRLLTQVEVESHDLSPAQQERLLTLVQQKPNRNLPIPRLAVYQLGHSFYDSAKIRQKIERIQAKYASQLAAAGTDSTKVGKLAARRDSRLQRKEQALAKGNAIMRLGEPPVIYDPDLSQRTVDQLTTYLRSQGFFRARVTYTDSARSKRSLVDGLLRALQVRNKPVHAVPLRDSAGQRLHRRVTVTYQVQEGPGFTLSQYTRSIPDSGVARVVAQSQGAALLHVGDAYNEDLIGQERQRLEALLKNAGYYDFRAQFITLEADTSFEKARVRLGLLIASPAGGHRRYRLRQVTMLADAAQGRVLRGLTGDTARVGRRQRLGRQGAEAPAAPEAEGSIGRISTANMPAGVTAAAVSDSLAARRRGRPRLAPRDTVRYDSVAFASRGPLPIKPSILVRQITLRPGQFYNLSRTQRTTRQLSALDMYRFNNVAFSKVPDAKGLAGDTLAAPATDHYLDALVTASPSPRFAETTEFGGTYVAGKPGPFVNVRLKWRNPFRGAEVLELSGRVGFEGQLARLGNAENETDAVYTTQYGVTAALVLPKFLAPFNTSRLLRDAQPRTRLSLSFTHSKTPYYTRNNGEFTFDYLWQTSPYQQYIFTPIDIGLVSTPTITGFYQARLDSLRIFQGSPLYQSFRPIYEPSLSFTSVYNSNDINQTRSARYLRLFVEVGGLTRGLYQNKSWFENTGLRVYNFAKIAADYRRYYQLSPQTYLAWRLNGGVAHALTKSPDIDGTLADRYIIPYDKYFFTGGSNSVRAWSARRLGTGTYATTLPVRNPDGSYSITRDYYTEQPGELLLEGSVEYRFPVYSFIKGALFTDFGNVWTLQPDDARPGAEFRLNTFAKQFAVGSGLGIRFDFTFLILRFDIATKVYDPTAAEPWTIRNVLSQTRNQTALNIGIGYPF</sequence>
<evidence type="ECO:0000313" key="8">
    <source>
        <dbReference type="EMBL" id="MFD1875034.1"/>
    </source>
</evidence>
<evidence type="ECO:0000259" key="7">
    <source>
        <dbReference type="Pfam" id="PF01103"/>
    </source>
</evidence>
<keyword evidence="9" id="KW-1185">Reference proteome</keyword>
<dbReference type="PANTHER" id="PTHR12815:SF47">
    <property type="entry name" value="TRANSLOCATION AND ASSEMBLY MODULE SUBUNIT TAMA"/>
    <property type="match status" value="1"/>
</dbReference>
<evidence type="ECO:0000256" key="1">
    <source>
        <dbReference type="ARBA" id="ARBA00004370"/>
    </source>
</evidence>
<gene>
    <name evidence="8" type="ORF">ACFSDX_21550</name>
</gene>
<comment type="caution">
    <text evidence="8">The sequence shown here is derived from an EMBL/GenBank/DDBJ whole genome shotgun (WGS) entry which is preliminary data.</text>
</comment>
<feature type="region of interest" description="Disordered" evidence="6">
    <location>
        <begin position="350"/>
        <end position="369"/>
    </location>
</feature>
<feature type="compositionally biased region" description="Low complexity" evidence="6">
    <location>
        <begin position="355"/>
        <end position="368"/>
    </location>
</feature>
<evidence type="ECO:0000256" key="6">
    <source>
        <dbReference type="SAM" id="MobiDB-lite"/>
    </source>
</evidence>
<reference evidence="9" key="1">
    <citation type="journal article" date="2019" name="Int. J. Syst. Evol. Microbiol.">
        <title>The Global Catalogue of Microorganisms (GCM) 10K type strain sequencing project: providing services to taxonomists for standard genome sequencing and annotation.</title>
        <authorList>
            <consortium name="The Broad Institute Genomics Platform"/>
            <consortium name="The Broad Institute Genome Sequencing Center for Infectious Disease"/>
            <person name="Wu L."/>
            <person name="Ma J."/>
        </authorList>
    </citation>
    <scope>NUCLEOTIDE SEQUENCE [LARGE SCALE GENOMIC DNA]</scope>
    <source>
        <strain evidence="9">CGMCC 1.15795</strain>
    </source>
</reference>
<dbReference type="PANTHER" id="PTHR12815">
    <property type="entry name" value="SORTING AND ASSEMBLY MACHINERY SAMM50 PROTEIN FAMILY MEMBER"/>
    <property type="match status" value="1"/>
</dbReference>
<keyword evidence="2" id="KW-0812">Transmembrane</keyword>
<proteinExistence type="predicted"/>
<evidence type="ECO:0000313" key="9">
    <source>
        <dbReference type="Proteomes" id="UP001597197"/>
    </source>
</evidence>
<dbReference type="EMBL" id="JBHUFD010000018">
    <property type="protein sequence ID" value="MFD1875034.1"/>
    <property type="molecule type" value="Genomic_DNA"/>
</dbReference>
<evidence type="ECO:0000256" key="4">
    <source>
        <dbReference type="ARBA" id="ARBA00023136"/>
    </source>
</evidence>
<evidence type="ECO:0000256" key="5">
    <source>
        <dbReference type="ARBA" id="ARBA00023237"/>
    </source>
</evidence>
<dbReference type="Pfam" id="PF01103">
    <property type="entry name" value="Omp85"/>
    <property type="match status" value="1"/>
</dbReference>
<dbReference type="Gene3D" id="2.40.160.50">
    <property type="entry name" value="membrane protein fhac: a member of the omp85/tpsb transporter family"/>
    <property type="match status" value="1"/>
</dbReference>
<organism evidence="8 9">
    <name type="scientific">Hymenobacter bucti</name>
    <dbReference type="NCBI Taxonomy" id="1844114"/>
    <lineage>
        <taxon>Bacteria</taxon>
        <taxon>Pseudomonadati</taxon>
        <taxon>Bacteroidota</taxon>
        <taxon>Cytophagia</taxon>
        <taxon>Cytophagales</taxon>
        <taxon>Hymenobacteraceae</taxon>
        <taxon>Hymenobacter</taxon>
    </lineage>
</organism>
<keyword evidence="5" id="KW-0998">Cell outer membrane</keyword>
<dbReference type="Proteomes" id="UP001597197">
    <property type="component" value="Unassembled WGS sequence"/>
</dbReference>
<comment type="subcellular location">
    <subcellularLocation>
        <location evidence="1">Membrane</location>
    </subcellularLocation>
</comment>
<feature type="domain" description="Bacterial surface antigen (D15)" evidence="7">
    <location>
        <begin position="521"/>
        <end position="920"/>
    </location>
</feature>
<dbReference type="PROSITE" id="PS51257">
    <property type="entry name" value="PROKAR_LIPOPROTEIN"/>
    <property type="match status" value="1"/>
</dbReference>
<evidence type="ECO:0000256" key="2">
    <source>
        <dbReference type="ARBA" id="ARBA00022692"/>
    </source>
</evidence>
<dbReference type="InterPro" id="IPR039910">
    <property type="entry name" value="D15-like"/>
</dbReference>
<accession>A0ABW4R049</accession>
<keyword evidence="4" id="KW-0472">Membrane</keyword>
<name>A0ABW4R049_9BACT</name>
<keyword evidence="3" id="KW-0732">Signal</keyword>
<protein>
    <submittedName>
        <fullName evidence="8">BamA/TamA family outer membrane protein</fullName>
    </submittedName>
</protein>
<dbReference type="InterPro" id="IPR000184">
    <property type="entry name" value="Bac_surfAg_D15"/>
</dbReference>
<dbReference type="RefSeq" id="WP_382317347.1">
    <property type="nucleotide sequence ID" value="NZ_JBHUFD010000018.1"/>
</dbReference>